<dbReference type="RefSeq" id="WP_334573977.1">
    <property type="nucleotide sequence ID" value="NZ_JBEZVE010000060.1"/>
</dbReference>
<evidence type="ECO:0000313" key="1">
    <source>
        <dbReference type="EMBL" id="MEU3787924.1"/>
    </source>
</evidence>
<sequence length="78" mass="8379">MRAALEALAVAAPAWLAGVVDVAEFAHRYGERINGWTMPASKTKRDRLAQVFGQDALMLCRAAWAGPQPARLGPCQTA</sequence>
<dbReference type="EMBL" id="JBEZVE010000060">
    <property type="protein sequence ID" value="MEU3787924.1"/>
    <property type="molecule type" value="Genomic_DNA"/>
</dbReference>
<reference evidence="1 2" key="1">
    <citation type="submission" date="2024-06" db="EMBL/GenBank/DDBJ databases">
        <title>The Natural Products Discovery Center: Release of the First 8490 Sequenced Strains for Exploring Actinobacteria Biosynthetic Diversity.</title>
        <authorList>
            <person name="Kalkreuter E."/>
            <person name="Kautsar S.A."/>
            <person name="Yang D."/>
            <person name="Bader C.D."/>
            <person name="Teijaro C.N."/>
            <person name="Fluegel L."/>
            <person name="Davis C.M."/>
            <person name="Simpson J.R."/>
            <person name="Lauterbach L."/>
            <person name="Steele A.D."/>
            <person name="Gui C."/>
            <person name="Meng S."/>
            <person name="Li G."/>
            <person name="Viehrig K."/>
            <person name="Ye F."/>
            <person name="Su P."/>
            <person name="Kiefer A.F."/>
            <person name="Nichols A."/>
            <person name="Cepeda A.J."/>
            <person name="Yan W."/>
            <person name="Fan B."/>
            <person name="Jiang Y."/>
            <person name="Adhikari A."/>
            <person name="Zheng C.-J."/>
            <person name="Schuster L."/>
            <person name="Cowan T.M."/>
            <person name="Smanski M.J."/>
            <person name="Chevrette M.G."/>
            <person name="De Carvalho L.P.S."/>
            <person name="Shen B."/>
        </authorList>
    </citation>
    <scope>NUCLEOTIDE SEQUENCE [LARGE SCALE GENOMIC DNA]</scope>
    <source>
        <strain evidence="1 2">NPDC033843</strain>
    </source>
</reference>
<gene>
    <name evidence="1" type="ORF">AB0E89_46755</name>
</gene>
<keyword evidence="2" id="KW-1185">Reference proteome</keyword>
<organism evidence="1 2">
    <name type="scientific">Streptomyces sp. 900129855</name>
    <dbReference type="NCBI Taxonomy" id="3155129"/>
    <lineage>
        <taxon>Bacteria</taxon>
        <taxon>Bacillati</taxon>
        <taxon>Actinomycetota</taxon>
        <taxon>Actinomycetes</taxon>
        <taxon>Kitasatosporales</taxon>
        <taxon>Streptomycetaceae</taxon>
        <taxon>Streptomyces</taxon>
    </lineage>
</organism>
<dbReference type="Proteomes" id="UP001550739">
    <property type="component" value="Unassembled WGS sequence"/>
</dbReference>
<evidence type="ECO:0000313" key="2">
    <source>
        <dbReference type="Proteomes" id="UP001550739"/>
    </source>
</evidence>
<name>A0ABV2ZZD5_9ACTN</name>
<protein>
    <recommendedName>
        <fullName evidence="3">Transposase</fullName>
    </recommendedName>
</protein>
<proteinExistence type="predicted"/>
<evidence type="ECO:0008006" key="3">
    <source>
        <dbReference type="Google" id="ProtNLM"/>
    </source>
</evidence>
<comment type="caution">
    <text evidence="1">The sequence shown here is derived from an EMBL/GenBank/DDBJ whole genome shotgun (WGS) entry which is preliminary data.</text>
</comment>
<accession>A0ABV2ZZD5</accession>